<feature type="compositionally biased region" description="Polar residues" evidence="3">
    <location>
        <begin position="714"/>
        <end position="723"/>
    </location>
</feature>
<feature type="compositionally biased region" description="Polar residues" evidence="3">
    <location>
        <begin position="347"/>
        <end position="377"/>
    </location>
</feature>
<feature type="compositionally biased region" description="Acidic residues" evidence="3">
    <location>
        <begin position="390"/>
        <end position="400"/>
    </location>
</feature>
<dbReference type="EMBL" id="BLZA01000005">
    <property type="protein sequence ID" value="GHJ84009.1"/>
    <property type="molecule type" value="Genomic_DNA"/>
</dbReference>
<dbReference type="OrthoDB" id="5954824at2759"/>
<feature type="region of interest" description="Disordered" evidence="3">
    <location>
        <begin position="749"/>
        <end position="804"/>
    </location>
</feature>
<dbReference type="GO" id="GO:0000981">
    <property type="term" value="F:DNA-binding transcription factor activity, RNA polymerase II-specific"/>
    <property type="evidence" value="ECO:0007669"/>
    <property type="project" value="TreeGrafter"/>
</dbReference>
<sequence length="1107" mass="119154">MADDGQTSQRDIETVAREISPGYDDCFPAVTTTQSESNKLPPNPTNRKELRIYTQDIASQAAPEEVIFGTASGMPIFASQPFGFDVKSTSPSRQVSPLPNHMALHHPPTQEAGLYADQDSVFHVSGTHVVAPSMMARPIRSRPGMKRAESMMEPRIMGNQGQSPLAPHSALTMSGNMQNGMSIMRPESTPVGPSQGYHTAYIIQHPSSGPNGHVMSYQLADGQQIFMAQSPFVQTGVQVQTMMTDNGQLYDANGHSPMLHSAMPNQFMAHPQGGFMMNRSLSDPFAMNGNGVAPDTVAMESIVGQTAYRTPMNKGMYTNGFAGSPLESTGDGESTITSTAKKPRSMAMSTSQPPYSARSLTPMSAYSNTDSSYQPSASGRYRGTMANGEEGPDDEIDEEDRGSQIRRGSSIARLAHNQGSPTRPSKGRLARPGQLRRANTMMEQSTTTATSVSSRRKVKGQTSGDTLEEMKSRDAGRKPPHGLGTKSSAAAKNKEYVPENIPAGPRSNEKPPWSYAALIGQAILASSRKRLALSQIYSWISTAYPYFKPGDAGWMNSIRHNLSLNDCFIKGERGEEDASGKGSVWMIDPVAEFQFKDGGFKKASKAKAEAAAAAAGEIKKAGSVSRKRKAPETEPATVSLLGPPLQSQPQLQPLLMPLHIETNFQSLPYAPMPLQIVNSPALQASPIPNELELSKRLRFEDGENSAGSDLPSRPATSQSCRQNSLSSAPLEAESAANGIESMVVDGVSPSRTANAEGSSSRVQSPEMLQSQRKPSLIHRSALDKNTSRSQLPSNIADDTFNTPNRPLTADGQYSQPSSGIFGFLPHLTPSASSPISSSPAPSTITKVGLMDRRMAQLSELRRPDAVRIRTAKDEFSSDSTDSESLKQSPFIAGLDPPAQLVHDTTFVAPALPAAIKRSLEDLQVTKQSEGQQITLSPMHKAHRRVQSVTLPGPSELLSNSPKSGENSVAFTDPLNQLGRLPKSPIARPKSPTDSFATPIAPTGRTRVANFTPRILPGTTATPMRTSTLGNLLHHQTPAGLMKAQFKAEHGLLDSPMGLSGSCYDMSDAGYRVDRELEHLQTNGLHSPTTSYSHQRYQSVVFGYDQSP</sequence>
<keyword evidence="1 2" id="KW-0238">DNA-binding</keyword>
<dbReference type="Pfam" id="PF00250">
    <property type="entry name" value="Forkhead"/>
    <property type="match status" value="1"/>
</dbReference>
<dbReference type="PANTHER" id="PTHR11829:SF343">
    <property type="entry name" value="FORK-HEAD DOMAIN-CONTAINING PROTEIN"/>
    <property type="match status" value="1"/>
</dbReference>
<dbReference type="InterPro" id="IPR050211">
    <property type="entry name" value="FOX_domain-containing"/>
</dbReference>
<dbReference type="GO" id="GO:0005634">
    <property type="term" value="C:nucleus"/>
    <property type="evidence" value="ECO:0007669"/>
    <property type="project" value="UniProtKB-SubCell"/>
</dbReference>
<dbReference type="SUPFAM" id="SSF46785">
    <property type="entry name" value="Winged helix' DNA-binding domain"/>
    <property type="match status" value="1"/>
</dbReference>
<dbReference type="PANTHER" id="PTHR11829">
    <property type="entry name" value="FORKHEAD BOX PROTEIN"/>
    <property type="match status" value="1"/>
</dbReference>
<feature type="region of interest" description="Disordered" evidence="3">
    <location>
        <begin position="701"/>
        <end position="732"/>
    </location>
</feature>
<reference evidence="5" key="1">
    <citation type="submission" date="2020-07" db="EMBL/GenBank/DDBJ databases">
        <title>Draft Genome Sequence of a Deep-Sea Yeast, Naganishia (Cryptococcus) liquefaciens strain N6.</title>
        <authorList>
            <person name="Han Y.W."/>
            <person name="Kajitani R."/>
            <person name="Morimoto H."/>
            <person name="Parhat M."/>
            <person name="Tsubouchi H."/>
            <person name="Bakenova O."/>
            <person name="Ogata M."/>
            <person name="Argunhan B."/>
            <person name="Aoki R."/>
            <person name="Kajiwara S."/>
            <person name="Itoh T."/>
            <person name="Iwasaki H."/>
        </authorList>
    </citation>
    <scope>NUCLEOTIDE SEQUENCE</scope>
    <source>
        <strain evidence="5">N6</strain>
    </source>
</reference>
<protein>
    <recommendedName>
        <fullName evidence="4">Fork-head domain-containing protein</fullName>
    </recommendedName>
</protein>
<name>A0A8H3YC78_9TREE</name>
<comment type="caution">
    <text evidence="5">The sequence shown here is derived from an EMBL/GenBank/DDBJ whole genome shotgun (WGS) entry which is preliminary data.</text>
</comment>
<dbReference type="PRINTS" id="PR00053">
    <property type="entry name" value="FORKHEAD"/>
</dbReference>
<organism evidence="5 6">
    <name type="scientific">Naganishia liquefaciens</name>
    <dbReference type="NCBI Taxonomy" id="104408"/>
    <lineage>
        <taxon>Eukaryota</taxon>
        <taxon>Fungi</taxon>
        <taxon>Dikarya</taxon>
        <taxon>Basidiomycota</taxon>
        <taxon>Agaricomycotina</taxon>
        <taxon>Tremellomycetes</taxon>
        <taxon>Filobasidiales</taxon>
        <taxon>Filobasidiaceae</taxon>
        <taxon>Naganishia</taxon>
    </lineage>
</organism>
<dbReference type="InterPro" id="IPR001766">
    <property type="entry name" value="Fork_head_dom"/>
</dbReference>
<accession>A0A8H3YC78</accession>
<feature type="region of interest" description="Disordered" evidence="3">
    <location>
        <begin position="324"/>
        <end position="510"/>
    </location>
</feature>
<feature type="region of interest" description="Disordered" evidence="3">
    <location>
        <begin position="974"/>
        <end position="1000"/>
    </location>
</feature>
<evidence type="ECO:0000259" key="4">
    <source>
        <dbReference type="PROSITE" id="PS50039"/>
    </source>
</evidence>
<dbReference type="InterPro" id="IPR036390">
    <property type="entry name" value="WH_DNA-bd_sf"/>
</dbReference>
<keyword evidence="2" id="KW-0539">Nucleus</keyword>
<dbReference type="SMART" id="SM00339">
    <property type="entry name" value="FH"/>
    <property type="match status" value="1"/>
</dbReference>
<proteinExistence type="predicted"/>
<feature type="DNA-binding region" description="Fork-head" evidence="2">
    <location>
        <begin position="510"/>
        <end position="605"/>
    </location>
</feature>
<dbReference type="InterPro" id="IPR036388">
    <property type="entry name" value="WH-like_DNA-bd_sf"/>
</dbReference>
<keyword evidence="6" id="KW-1185">Reference proteome</keyword>
<dbReference type="GO" id="GO:0000978">
    <property type="term" value="F:RNA polymerase II cis-regulatory region sequence-specific DNA binding"/>
    <property type="evidence" value="ECO:0007669"/>
    <property type="project" value="TreeGrafter"/>
</dbReference>
<feature type="region of interest" description="Disordered" evidence="3">
    <location>
        <begin position="621"/>
        <end position="644"/>
    </location>
</feature>
<gene>
    <name evidence="5" type="ORF">NliqN6_0411</name>
</gene>
<dbReference type="PROSITE" id="PS50039">
    <property type="entry name" value="FORK_HEAD_3"/>
    <property type="match status" value="1"/>
</dbReference>
<dbReference type="Proteomes" id="UP000620104">
    <property type="component" value="Unassembled WGS sequence"/>
</dbReference>
<evidence type="ECO:0000256" key="3">
    <source>
        <dbReference type="SAM" id="MobiDB-lite"/>
    </source>
</evidence>
<feature type="compositionally biased region" description="Polar residues" evidence="3">
    <location>
        <begin position="331"/>
        <end position="340"/>
    </location>
</feature>
<feature type="domain" description="Fork-head" evidence="4">
    <location>
        <begin position="510"/>
        <end position="605"/>
    </location>
</feature>
<evidence type="ECO:0000313" key="6">
    <source>
        <dbReference type="Proteomes" id="UP000620104"/>
    </source>
</evidence>
<dbReference type="FunFam" id="1.10.10.10:FF:000135">
    <property type="entry name" value="forkhead box protein G1"/>
    <property type="match status" value="1"/>
</dbReference>
<dbReference type="Gene3D" id="1.10.10.10">
    <property type="entry name" value="Winged helix-like DNA-binding domain superfamily/Winged helix DNA-binding domain"/>
    <property type="match status" value="1"/>
</dbReference>
<comment type="subcellular location">
    <subcellularLocation>
        <location evidence="2">Nucleus</location>
    </subcellularLocation>
</comment>
<feature type="compositionally biased region" description="Polar residues" evidence="3">
    <location>
        <begin position="749"/>
        <end position="773"/>
    </location>
</feature>
<dbReference type="CDD" id="cd00059">
    <property type="entry name" value="FH_FOX"/>
    <property type="match status" value="1"/>
</dbReference>
<dbReference type="AlphaFoldDB" id="A0A8H3YC78"/>
<feature type="compositionally biased region" description="Basic and acidic residues" evidence="3">
    <location>
        <begin position="468"/>
        <end position="477"/>
    </location>
</feature>
<evidence type="ECO:0000256" key="2">
    <source>
        <dbReference type="PROSITE-ProRule" id="PRU00089"/>
    </source>
</evidence>
<evidence type="ECO:0000313" key="5">
    <source>
        <dbReference type="EMBL" id="GHJ84009.1"/>
    </source>
</evidence>
<evidence type="ECO:0000256" key="1">
    <source>
        <dbReference type="ARBA" id="ARBA00023125"/>
    </source>
</evidence>